<dbReference type="AlphaFoldDB" id="A0A2M7E973"/>
<comment type="similarity">
    <text evidence="11">Belongs to the PRA-CH family.</text>
</comment>
<feature type="binding site" evidence="11">
    <location>
        <position position="81"/>
    </location>
    <ligand>
        <name>Mg(2+)</name>
        <dbReference type="ChEBI" id="CHEBI:18420"/>
    </ligand>
</feature>
<evidence type="ECO:0000256" key="6">
    <source>
        <dbReference type="ARBA" id="ARBA00008299"/>
    </source>
</evidence>
<feature type="binding site" evidence="11">
    <location>
        <position position="79"/>
    </location>
    <ligand>
        <name>Mg(2+)</name>
        <dbReference type="ChEBI" id="CHEBI:18420"/>
    </ligand>
</feature>
<dbReference type="EMBL" id="PETL01000154">
    <property type="protein sequence ID" value="PIV64245.1"/>
    <property type="molecule type" value="Genomic_DNA"/>
</dbReference>
<organism evidence="13 14">
    <name type="scientific">bacterium (Candidatus Ratteibacteria) CG01_land_8_20_14_3_00_40_19</name>
    <dbReference type="NCBI Taxonomy" id="2014290"/>
    <lineage>
        <taxon>Bacteria</taxon>
        <taxon>Candidatus Ratteibacteria</taxon>
    </lineage>
</organism>
<evidence type="ECO:0000313" key="14">
    <source>
        <dbReference type="Proteomes" id="UP000228886"/>
    </source>
</evidence>
<keyword evidence="11" id="KW-0460">Magnesium</keyword>
<dbReference type="GO" id="GO:0004635">
    <property type="term" value="F:phosphoribosyl-AMP cyclohydrolase activity"/>
    <property type="evidence" value="ECO:0007669"/>
    <property type="project" value="UniProtKB-UniRule"/>
</dbReference>
<dbReference type="InterPro" id="IPR038019">
    <property type="entry name" value="PRib_AMP_CycHydrolase_sf"/>
</dbReference>
<comment type="subunit">
    <text evidence="11">Homodimer.</text>
</comment>
<dbReference type="GO" id="GO:0004636">
    <property type="term" value="F:phosphoribosyl-ATP diphosphatase activity"/>
    <property type="evidence" value="ECO:0007669"/>
    <property type="project" value="UniProtKB-EC"/>
</dbReference>
<comment type="subcellular location">
    <subcellularLocation>
        <location evidence="11">Cytoplasm</location>
    </subcellularLocation>
</comment>
<evidence type="ECO:0000256" key="5">
    <source>
        <dbReference type="ARBA" id="ARBA00007731"/>
    </source>
</evidence>
<dbReference type="GO" id="GO:0008270">
    <property type="term" value="F:zinc ion binding"/>
    <property type="evidence" value="ECO:0007669"/>
    <property type="project" value="UniProtKB-UniRule"/>
</dbReference>
<evidence type="ECO:0000256" key="2">
    <source>
        <dbReference type="ARBA" id="ARBA00001460"/>
    </source>
</evidence>
<dbReference type="FunFam" id="3.10.20.810:FF:000001">
    <property type="entry name" value="Histidine biosynthesis bifunctional protein HisIE"/>
    <property type="match status" value="1"/>
</dbReference>
<keyword evidence="9 11" id="KW-0378">Hydrolase</keyword>
<dbReference type="PANTHER" id="PTHR42945:SF1">
    <property type="entry name" value="HISTIDINE BIOSYNTHESIS BIFUNCTIONAL PROTEIN HIS7"/>
    <property type="match status" value="1"/>
</dbReference>
<evidence type="ECO:0000256" key="3">
    <source>
        <dbReference type="ARBA" id="ARBA00005169"/>
    </source>
</evidence>
<dbReference type="SUPFAM" id="SSF141734">
    <property type="entry name" value="HisI-like"/>
    <property type="match status" value="1"/>
</dbReference>
<feature type="binding site" evidence="11">
    <location>
        <position position="80"/>
    </location>
    <ligand>
        <name>Zn(2+)</name>
        <dbReference type="ChEBI" id="CHEBI:29105"/>
        <note>ligand shared between dimeric partners</note>
    </ligand>
</feature>
<dbReference type="GO" id="GO:0000105">
    <property type="term" value="P:L-histidine biosynthetic process"/>
    <property type="evidence" value="ECO:0007669"/>
    <property type="project" value="UniProtKB-UniRule"/>
</dbReference>
<dbReference type="Pfam" id="PF01502">
    <property type="entry name" value="PRA-CH"/>
    <property type="match status" value="1"/>
</dbReference>
<comment type="caution">
    <text evidence="13">The sequence shown here is derived from an EMBL/GenBank/DDBJ whole genome shotgun (WGS) entry which is preliminary data.</text>
</comment>
<protein>
    <recommendedName>
        <fullName evidence="11">Phosphoribosyl-AMP cyclohydrolase</fullName>
        <shortName evidence="11">PRA-CH</shortName>
        <ecNumber evidence="11">3.5.4.19</ecNumber>
    </recommendedName>
</protein>
<comment type="cofactor">
    <cofactor evidence="11">
        <name>Mg(2+)</name>
        <dbReference type="ChEBI" id="CHEBI:18420"/>
    </cofactor>
    <text evidence="11">Binds 1 Mg(2+) ion per subunit.</text>
</comment>
<dbReference type="GO" id="GO:0000287">
    <property type="term" value="F:magnesium ion binding"/>
    <property type="evidence" value="ECO:0007669"/>
    <property type="project" value="UniProtKB-UniRule"/>
</dbReference>
<name>A0A2M7E973_9BACT</name>
<evidence type="ECO:0000313" key="13">
    <source>
        <dbReference type="EMBL" id="PIV64245.1"/>
    </source>
</evidence>
<dbReference type="PANTHER" id="PTHR42945">
    <property type="entry name" value="HISTIDINE BIOSYNTHESIS BIFUNCTIONAL PROTEIN"/>
    <property type="match status" value="1"/>
</dbReference>
<feature type="domain" description="Phosphoribosyl-AMP cyclohydrolase" evidence="12">
    <location>
        <begin position="32"/>
        <end position="105"/>
    </location>
</feature>
<evidence type="ECO:0000256" key="11">
    <source>
        <dbReference type="HAMAP-Rule" id="MF_01021"/>
    </source>
</evidence>
<evidence type="ECO:0000256" key="7">
    <source>
        <dbReference type="ARBA" id="ARBA00022490"/>
    </source>
</evidence>
<comment type="similarity">
    <text evidence="6">In the N-terminal section; belongs to the PRA-CH family.</text>
</comment>
<comment type="catalytic activity">
    <reaction evidence="1 11">
        <text>1-(5-phospho-beta-D-ribosyl)-5'-AMP + H2O = 1-(5-phospho-beta-D-ribosyl)-5-[(5-phospho-beta-D-ribosylamino)methylideneamino]imidazole-4-carboxamide</text>
        <dbReference type="Rhea" id="RHEA:20049"/>
        <dbReference type="ChEBI" id="CHEBI:15377"/>
        <dbReference type="ChEBI" id="CHEBI:58435"/>
        <dbReference type="ChEBI" id="CHEBI:59457"/>
        <dbReference type="EC" id="3.5.4.19"/>
    </reaction>
</comment>
<evidence type="ECO:0000256" key="4">
    <source>
        <dbReference type="ARBA" id="ARBA00005204"/>
    </source>
</evidence>
<dbReference type="InterPro" id="IPR026660">
    <property type="entry name" value="PRA-CH"/>
</dbReference>
<comment type="pathway">
    <text evidence="4">Amino-acid biosynthesis; L-histidine biosynthesis; L-histidine from 5-phospho-alpha-D-ribose 1-diphosphate: step 2/9.</text>
</comment>
<dbReference type="GO" id="GO:0005737">
    <property type="term" value="C:cytoplasm"/>
    <property type="evidence" value="ECO:0007669"/>
    <property type="project" value="UniProtKB-SubCell"/>
</dbReference>
<comment type="similarity">
    <text evidence="5">In the C-terminal section; belongs to the PRA-PH family.</text>
</comment>
<comment type="catalytic activity">
    <reaction evidence="2">
        <text>1-(5-phospho-beta-D-ribosyl)-ATP + H2O = 1-(5-phospho-beta-D-ribosyl)-5'-AMP + diphosphate + H(+)</text>
        <dbReference type="Rhea" id="RHEA:22828"/>
        <dbReference type="ChEBI" id="CHEBI:15377"/>
        <dbReference type="ChEBI" id="CHEBI:15378"/>
        <dbReference type="ChEBI" id="CHEBI:33019"/>
        <dbReference type="ChEBI" id="CHEBI:59457"/>
        <dbReference type="ChEBI" id="CHEBI:73183"/>
        <dbReference type="EC" id="3.6.1.31"/>
    </reaction>
</comment>
<accession>A0A2M7E973</accession>
<keyword evidence="8 11" id="KW-0028">Amino-acid biosynthesis</keyword>
<sequence length="131" mass="15362">MSRQDIVKKLKFNQDGLIPTIVQDAKSNEVLMLGYMNEESFLKTLETKKVHFFSRSRKKLWLKGETSGHFQLLKEVLLDCDNDTLLCRVEQLKGACHQGYRSCFYRKLESSSGDFKVFKKKIFEPKKIYSK</sequence>
<evidence type="ECO:0000256" key="8">
    <source>
        <dbReference type="ARBA" id="ARBA00022605"/>
    </source>
</evidence>
<evidence type="ECO:0000259" key="12">
    <source>
        <dbReference type="Pfam" id="PF01502"/>
    </source>
</evidence>
<dbReference type="EC" id="3.5.4.19" evidence="11"/>
<keyword evidence="10 11" id="KW-0368">Histidine biosynthesis</keyword>
<comment type="pathway">
    <text evidence="3 11">Amino-acid biosynthesis; L-histidine biosynthesis; L-histidine from 5-phospho-alpha-D-ribose 1-diphosphate: step 3/9.</text>
</comment>
<keyword evidence="11" id="KW-0479">Metal-binding</keyword>
<evidence type="ECO:0000256" key="1">
    <source>
        <dbReference type="ARBA" id="ARBA00000024"/>
    </source>
</evidence>
<feature type="binding site" evidence="11">
    <location>
        <position position="83"/>
    </location>
    <ligand>
        <name>Mg(2+)</name>
        <dbReference type="ChEBI" id="CHEBI:18420"/>
    </ligand>
</feature>
<dbReference type="UniPathway" id="UPA00031">
    <property type="reaction ID" value="UER00008"/>
</dbReference>
<evidence type="ECO:0000256" key="10">
    <source>
        <dbReference type="ARBA" id="ARBA00023102"/>
    </source>
</evidence>
<feature type="binding site" evidence="11">
    <location>
        <position position="103"/>
    </location>
    <ligand>
        <name>Zn(2+)</name>
        <dbReference type="ChEBI" id="CHEBI:29105"/>
        <note>ligand shared between dimeric partners</note>
    </ligand>
</feature>
<keyword evidence="7 11" id="KW-0963">Cytoplasm</keyword>
<comment type="cofactor">
    <cofactor evidence="11">
        <name>Zn(2+)</name>
        <dbReference type="ChEBI" id="CHEBI:29105"/>
    </cofactor>
    <text evidence="11">Binds 1 zinc ion per subunit.</text>
</comment>
<evidence type="ECO:0000256" key="9">
    <source>
        <dbReference type="ARBA" id="ARBA00022801"/>
    </source>
</evidence>
<feature type="binding site" evidence="11">
    <location>
        <position position="96"/>
    </location>
    <ligand>
        <name>Zn(2+)</name>
        <dbReference type="ChEBI" id="CHEBI:29105"/>
        <note>ligand shared between dimeric partners</note>
    </ligand>
</feature>
<proteinExistence type="inferred from homology"/>
<dbReference type="Proteomes" id="UP000228886">
    <property type="component" value="Unassembled WGS sequence"/>
</dbReference>
<dbReference type="NCBIfam" id="NF000768">
    <property type="entry name" value="PRK00051.1"/>
    <property type="match status" value="1"/>
</dbReference>
<dbReference type="InterPro" id="IPR002496">
    <property type="entry name" value="PRib_AMP_CycHydrolase_dom"/>
</dbReference>
<keyword evidence="11" id="KW-0862">Zinc</keyword>
<comment type="function">
    <text evidence="11">Catalyzes the hydrolysis of the adenine ring of phosphoribosyl-AMP.</text>
</comment>
<dbReference type="HAMAP" id="MF_01021">
    <property type="entry name" value="HisI"/>
    <property type="match status" value="1"/>
</dbReference>
<dbReference type="Gene3D" id="3.10.20.810">
    <property type="entry name" value="Phosphoribosyl-AMP cyclohydrolase"/>
    <property type="match status" value="1"/>
</dbReference>
<reference evidence="14" key="1">
    <citation type="submission" date="2017-09" db="EMBL/GenBank/DDBJ databases">
        <title>Depth-based differentiation of microbial function through sediment-hosted aquifers and enrichment of novel symbionts in the deep terrestrial subsurface.</title>
        <authorList>
            <person name="Probst A.J."/>
            <person name="Ladd B."/>
            <person name="Jarett J.K."/>
            <person name="Geller-Mcgrath D.E."/>
            <person name="Sieber C.M.K."/>
            <person name="Emerson J.B."/>
            <person name="Anantharaman K."/>
            <person name="Thomas B.C."/>
            <person name="Malmstrom R."/>
            <person name="Stieglmeier M."/>
            <person name="Klingl A."/>
            <person name="Woyke T."/>
            <person name="Ryan C.M."/>
            <person name="Banfield J.F."/>
        </authorList>
    </citation>
    <scope>NUCLEOTIDE SEQUENCE [LARGE SCALE GENOMIC DNA]</scope>
</reference>
<gene>
    <name evidence="11" type="primary">hisI</name>
    <name evidence="13" type="ORF">COS11_03170</name>
</gene>